<evidence type="ECO:0000256" key="3">
    <source>
        <dbReference type="ARBA" id="ARBA00022723"/>
    </source>
</evidence>
<dbReference type="InterPro" id="IPR051395">
    <property type="entry name" value="Cytochrome_c_Peroxidase/MauG"/>
</dbReference>
<dbReference type="PANTHER" id="PTHR30600:SF10">
    <property type="entry name" value="BLL6722 PROTEIN"/>
    <property type="match status" value="1"/>
</dbReference>
<dbReference type="Pfam" id="PF03150">
    <property type="entry name" value="CCP_MauG"/>
    <property type="match status" value="1"/>
</dbReference>
<accession>A0A5C7AZP0</accession>
<evidence type="ECO:0000256" key="6">
    <source>
        <dbReference type="ARBA" id="ARBA00023004"/>
    </source>
</evidence>
<comment type="subcellular location">
    <subcellularLocation>
        <location evidence="1">Cell envelope</location>
    </subcellularLocation>
</comment>
<keyword evidence="3 7" id="KW-0479">Metal-binding</keyword>
<proteinExistence type="predicted"/>
<dbReference type="GO" id="GO:0020037">
    <property type="term" value="F:heme binding"/>
    <property type="evidence" value="ECO:0007669"/>
    <property type="project" value="InterPro"/>
</dbReference>
<keyword evidence="4" id="KW-0732">Signal</keyword>
<dbReference type="OrthoDB" id="9805202at2"/>
<evidence type="ECO:0000256" key="1">
    <source>
        <dbReference type="ARBA" id="ARBA00004196"/>
    </source>
</evidence>
<name>A0A5C7AZP0_9FLAO</name>
<comment type="caution">
    <text evidence="9">The sequence shown here is derived from an EMBL/GenBank/DDBJ whole genome shotgun (WGS) entry which is preliminary data.</text>
</comment>
<dbReference type="InterPro" id="IPR036909">
    <property type="entry name" value="Cyt_c-like_dom_sf"/>
</dbReference>
<evidence type="ECO:0000313" key="10">
    <source>
        <dbReference type="Proteomes" id="UP000321790"/>
    </source>
</evidence>
<dbReference type="GO" id="GO:0046872">
    <property type="term" value="F:metal ion binding"/>
    <property type="evidence" value="ECO:0007669"/>
    <property type="project" value="UniProtKB-KW"/>
</dbReference>
<reference evidence="10" key="1">
    <citation type="submission" date="2019-08" db="EMBL/GenBank/DDBJ databases">
        <title>Seonamhaeicola sediminis sp. nov., isolated from marine sediment.</title>
        <authorList>
            <person name="Cao W.R."/>
        </authorList>
    </citation>
    <scope>NUCLEOTIDE SEQUENCE [LARGE SCALE GENOMIC DNA]</scope>
    <source>
        <strain evidence="10">Gy8</strain>
    </source>
</reference>
<dbReference type="Proteomes" id="UP000321790">
    <property type="component" value="Unassembled WGS sequence"/>
</dbReference>
<keyword evidence="6 7" id="KW-0408">Iron</keyword>
<keyword evidence="5" id="KW-0560">Oxidoreductase</keyword>
<protein>
    <submittedName>
        <fullName evidence="9">Methylamine utilization protein</fullName>
    </submittedName>
</protein>
<keyword evidence="2 7" id="KW-0349">Heme</keyword>
<sequence>MNTYLNFTFKAKAYTFCVCLLLLNIACNTKDKKTLTTSISNTKKLENIYKKQLVTAYQYLDSIHITNTKAINLEHYKKSRKAFKLSEPILAFIEKENYKSLNSPNLLRIHEEDPTDIKINTPIGYQVIEENLFTKTIDTLVFTRAVNVTKNRLKLIEKNTNTSNLKNYHILWLIRDAIVRVATTGLSNFDSPELGASLQESSYNYSTLNDIISIYSANFSNKELLNQWQNEIKKTQQTLNTNFDSLDRFTFIKNHTHKQLQLLNNTQKDWNVTFPFSFAINNNATSLFSNETFNLDYFSDYKSDTTHLKTKISIGKALFNDTRLSINNNMACATCHIKDKAFTDGKVTFNKNLKRNSPTLTYAGLQKSFFYDNRSGSLEGQIVGVVTNHDEFNSDLEHIKKVVKNDEKYATAFDTLYKRGATDMNIRHAMASYVRTLNAFNSKFDNNINNKENTLTALEKKGFNLFMGKAACATCHFPPLFNGTVPPNFSESELEIIGVPQTKENKKLDDDLGRYYLFNVEERKGAFKTPTIRNIELTAPYMHNGVYNTLEEVVNFYNQGGGAGLGFNVPHQTLPFDNLDLSTEEQSAIIAFMRTLTDS</sequence>
<dbReference type="SUPFAM" id="SSF46626">
    <property type="entry name" value="Cytochrome c"/>
    <property type="match status" value="2"/>
</dbReference>
<evidence type="ECO:0000256" key="2">
    <source>
        <dbReference type="ARBA" id="ARBA00022617"/>
    </source>
</evidence>
<dbReference type="AlphaFoldDB" id="A0A5C7AZP0"/>
<dbReference type="InterPro" id="IPR038352">
    <property type="entry name" value="Imelysin_sf"/>
</dbReference>
<dbReference type="EMBL" id="VOSC01000019">
    <property type="protein sequence ID" value="TXE11915.1"/>
    <property type="molecule type" value="Genomic_DNA"/>
</dbReference>
<dbReference type="GO" id="GO:0009055">
    <property type="term" value="F:electron transfer activity"/>
    <property type="evidence" value="ECO:0007669"/>
    <property type="project" value="InterPro"/>
</dbReference>
<feature type="domain" description="Cytochrome c" evidence="8">
    <location>
        <begin position="457"/>
        <end position="597"/>
    </location>
</feature>
<evidence type="ECO:0000313" key="9">
    <source>
        <dbReference type="EMBL" id="TXE11915.1"/>
    </source>
</evidence>
<organism evidence="9 10">
    <name type="scientific">Seonamhaeicola algicola</name>
    <dbReference type="NCBI Taxonomy" id="1719036"/>
    <lineage>
        <taxon>Bacteria</taxon>
        <taxon>Pseudomonadati</taxon>
        <taxon>Bacteroidota</taxon>
        <taxon>Flavobacteriia</taxon>
        <taxon>Flavobacteriales</taxon>
        <taxon>Flavobacteriaceae</taxon>
    </lineage>
</organism>
<dbReference type="PANTHER" id="PTHR30600">
    <property type="entry name" value="CYTOCHROME C PEROXIDASE-RELATED"/>
    <property type="match status" value="1"/>
</dbReference>
<evidence type="ECO:0000256" key="5">
    <source>
        <dbReference type="ARBA" id="ARBA00023002"/>
    </source>
</evidence>
<dbReference type="InterPro" id="IPR004852">
    <property type="entry name" value="Di-haem_cyt_c_peroxidsae"/>
</dbReference>
<dbReference type="PROSITE" id="PS51007">
    <property type="entry name" value="CYTC"/>
    <property type="match status" value="2"/>
</dbReference>
<dbReference type="GO" id="GO:0004130">
    <property type="term" value="F:cytochrome-c peroxidase activity"/>
    <property type="evidence" value="ECO:0007669"/>
    <property type="project" value="TreeGrafter"/>
</dbReference>
<feature type="domain" description="Cytochrome c" evidence="8">
    <location>
        <begin position="310"/>
        <end position="438"/>
    </location>
</feature>
<keyword evidence="10" id="KW-1185">Reference proteome</keyword>
<dbReference type="Gene3D" id="1.10.760.10">
    <property type="entry name" value="Cytochrome c-like domain"/>
    <property type="match status" value="2"/>
</dbReference>
<dbReference type="InterPro" id="IPR009056">
    <property type="entry name" value="Cyt_c-like_dom"/>
</dbReference>
<evidence type="ECO:0000256" key="4">
    <source>
        <dbReference type="ARBA" id="ARBA00022729"/>
    </source>
</evidence>
<evidence type="ECO:0000256" key="7">
    <source>
        <dbReference type="PROSITE-ProRule" id="PRU00433"/>
    </source>
</evidence>
<dbReference type="GO" id="GO:0030313">
    <property type="term" value="C:cell envelope"/>
    <property type="evidence" value="ECO:0007669"/>
    <property type="project" value="UniProtKB-SubCell"/>
</dbReference>
<gene>
    <name evidence="9" type="ORF">FUA26_07570</name>
</gene>
<dbReference type="Gene3D" id="1.20.1420.20">
    <property type="entry name" value="M75 peptidase, HXXE motif"/>
    <property type="match status" value="1"/>
</dbReference>
<evidence type="ECO:0000259" key="8">
    <source>
        <dbReference type="PROSITE" id="PS51007"/>
    </source>
</evidence>